<dbReference type="Pfam" id="PF03466">
    <property type="entry name" value="LysR_substrate"/>
    <property type="match status" value="1"/>
</dbReference>
<dbReference type="Gene3D" id="3.40.190.10">
    <property type="entry name" value="Periplasmic binding protein-like II"/>
    <property type="match status" value="2"/>
</dbReference>
<evidence type="ECO:0000256" key="2">
    <source>
        <dbReference type="ARBA" id="ARBA00023015"/>
    </source>
</evidence>
<dbReference type="InterPro" id="IPR000847">
    <property type="entry name" value="LysR_HTH_N"/>
</dbReference>
<keyword evidence="2" id="KW-0805">Transcription regulation</keyword>
<dbReference type="SUPFAM" id="SSF46785">
    <property type="entry name" value="Winged helix' DNA-binding domain"/>
    <property type="match status" value="1"/>
</dbReference>
<evidence type="ECO:0000259" key="6">
    <source>
        <dbReference type="PROSITE" id="PS50931"/>
    </source>
</evidence>
<dbReference type="PANTHER" id="PTHR30126">
    <property type="entry name" value="HTH-TYPE TRANSCRIPTIONAL REGULATOR"/>
    <property type="match status" value="1"/>
</dbReference>
<evidence type="ECO:0000256" key="3">
    <source>
        <dbReference type="ARBA" id="ARBA00023125"/>
    </source>
</evidence>
<evidence type="ECO:0000313" key="8">
    <source>
        <dbReference type="Proteomes" id="UP000064912"/>
    </source>
</evidence>
<dbReference type="InterPro" id="IPR036390">
    <property type="entry name" value="WH_DNA-bd_sf"/>
</dbReference>
<dbReference type="PROSITE" id="PS50931">
    <property type="entry name" value="HTH_LYSR"/>
    <property type="match status" value="1"/>
</dbReference>
<dbReference type="GO" id="GO:0000976">
    <property type="term" value="F:transcription cis-regulatory region binding"/>
    <property type="evidence" value="ECO:0007669"/>
    <property type="project" value="TreeGrafter"/>
</dbReference>
<sequence>MNIAQLETFLELSDCLNVTETAARMNCTQPAVSARIRGLEQSLDAPLFDRIGKRMHLTANGILFLDYARKAVGALQEASEHLRQMDDPLAGTIRFGASNFTGIYLMPAFLGRYRQAAPDLEFELEIASSAQLLADLDTAKLEFLILSDHIAVDEGRYQCRHICNDEMVLVVPPAHPLAKVRATTLADLSQDVFLMKPPPSASRSFLLDRIQGDESSLGRVMHISSTEAIKQGVLHGLGISVLSRFVVAQELADGRLKEVPMTLRPFRRGIRAINLRDKLLTPAASEFIKRLVESGGRAEALPWAAEGAPGRPSHPPSGKAHRQA</sequence>
<dbReference type="eggNOG" id="COG0583">
    <property type="taxonomic scope" value="Bacteria"/>
</dbReference>
<feature type="domain" description="HTH lysR-type" evidence="6">
    <location>
        <begin position="1"/>
        <end position="58"/>
    </location>
</feature>
<dbReference type="PRINTS" id="PR00039">
    <property type="entry name" value="HTHLYSR"/>
</dbReference>
<dbReference type="EMBL" id="AP014800">
    <property type="protein sequence ID" value="BAQ68267.1"/>
    <property type="molecule type" value="Genomic_DNA"/>
</dbReference>
<keyword evidence="4" id="KW-0804">Transcription</keyword>
<name>A0A0D6AZI9_RHOSU</name>
<dbReference type="InterPro" id="IPR036388">
    <property type="entry name" value="WH-like_DNA-bd_sf"/>
</dbReference>
<dbReference type="PANTHER" id="PTHR30126:SF39">
    <property type="entry name" value="HTH-TYPE TRANSCRIPTIONAL REGULATOR CYSL"/>
    <property type="match status" value="1"/>
</dbReference>
<organism evidence="7 8">
    <name type="scientific">Rhodovulum sulfidophilum</name>
    <name type="common">Rhodobacter sulfidophilus</name>
    <dbReference type="NCBI Taxonomy" id="35806"/>
    <lineage>
        <taxon>Bacteria</taxon>
        <taxon>Pseudomonadati</taxon>
        <taxon>Pseudomonadota</taxon>
        <taxon>Alphaproteobacteria</taxon>
        <taxon>Rhodobacterales</taxon>
        <taxon>Paracoccaceae</taxon>
        <taxon>Rhodovulum</taxon>
    </lineage>
</organism>
<protein>
    <recommendedName>
        <fullName evidence="6">HTH lysR-type domain-containing protein</fullName>
    </recommendedName>
</protein>
<feature type="region of interest" description="Disordered" evidence="5">
    <location>
        <begin position="302"/>
        <end position="324"/>
    </location>
</feature>
<proteinExistence type="inferred from homology"/>
<evidence type="ECO:0000256" key="1">
    <source>
        <dbReference type="ARBA" id="ARBA00009437"/>
    </source>
</evidence>
<comment type="similarity">
    <text evidence="1">Belongs to the LysR transcriptional regulatory family.</text>
</comment>
<keyword evidence="3" id="KW-0238">DNA-binding</keyword>
<accession>A0A0D6AZI9</accession>
<dbReference type="Proteomes" id="UP000064912">
    <property type="component" value="Chromosome"/>
</dbReference>
<evidence type="ECO:0000256" key="5">
    <source>
        <dbReference type="SAM" id="MobiDB-lite"/>
    </source>
</evidence>
<gene>
    <name evidence="7" type="ORF">NHU_01103</name>
</gene>
<evidence type="ECO:0000313" key="7">
    <source>
        <dbReference type="EMBL" id="BAQ68267.1"/>
    </source>
</evidence>
<dbReference type="Pfam" id="PF00126">
    <property type="entry name" value="HTH_1"/>
    <property type="match status" value="1"/>
</dbReference>
<dbReference type="PATRIC" id="fig|35806.4.peg.1130"/>
<dbReference type="GO" id="GO:0003700">
    <property type="term" value="F:DNA-binding transcription factor activity"/>
    <property type="evidence" value="ECO:0007669"/>
    <property type="project" value="InterPro"/>
</dbReference>
<reference evidence="7 8" key="1">
    <citation type="submission" date="2015-02" db="EMBL/GenBank/DDBJ databases">
        <title>Genome sequene of Rhodovulum sulfidophilum DSM 2351.</title>
        <authorList>
            <person name="Nagao N."/>
        </authorList>
    </citation>
    <scope>NUCLEOTIDE SEQUENCE [LARGE SCALE GENOMIC DNA]</scope>
    <source>
        <strain evidence="7 8">DSM 2351</strain>
    </source>
</reference>
<dbReference type="Gene3D" id="1.10.10.10">
    <property type="entry name" value="Winged helix-like DNA-binding domain superfamily/Winged helix DNA-binding domain"/>
    <property type="match status" value="1"/>
</dbReference>
<dbReference type="InterPro" id="IPR005119">
    <property type="entry name" value="LysR_subst-bd"/>
</dbReference>
<evidence type="ECO:0000256" key="4">
    <source>
        <dbReference type="ARBA" id="ARBA00023163"/>
    </source>
</evidence>
<dbReference type="KEGG" id="rsu:NHU_01103"/>
<dbReference type="SUPFAM" id="SSF53850">
    <property type="entry name" value="Periplasmic binding protein-like II"/>
    <property type="match status" value="1"/>
</dbReference>
<dbReference type="AlphaFoldDB" id="A0A0D6AZI9"/>